<dbReference type="InterPro" id="IPR036397">
    <property type="entry name" value="RNaseH_sf"/>
</dbReference>
<evidence type="ECO:0000256" key="2">
    <source>
        <dbReference type="SAM" id="MobiDB-lite"/>
    </source>
</evidence>
<dbReference type="EMBL" id="BSXT01002175">
    <property type="protein sequence ID" value="GMF47630.1"/>
    <property type="molecule type" value="Genomic_DNA"/>
</dbReference>
<dbReference type="Gene3D" id="3.30.420.10">
    <property type="entry name" value="Ribonuclease H-like superfamily/Ribonuclease H"/>
    <property type="match status" value="1"/>
</dbReference>
<evidence type="ECO:0000259" key="3">
    <source>
        <dbReference type="Pfam" id="PF22936"/>
    </source>
</evidence>
<dbReference type="InterPro" id="IPR054722">
    <property type="entry name" value="PolX-like_BBD"/>
</dbReference>
<comment type="caution">
    <text evidence="4">The sequence shown here is derived from an EMBL/GenBank/DDBJ whole genome shotgun (WGS) entry which is preliminary data.</text>
</comment>
<keyword evidence="5" id="KW-1185">Reference proteome</keyword>
<dbReference type="SUPFAM" id="SSF53098">
    <property type="entry name" value="Ribonuclease H-like"/>
    <property type="match status" value="1"/>
</dbReference>
<dbReference type="InterPro" id="IPR012337">
    <property type="entry name" value="RNaseH-like_sf"/>
</dbReference>
<dbReference type="GO" id="GO:0003676">
    <property type="term" value="F:nucleic acid binding"/>
    <property type="evidence" value="ECO:0007669"/>
    <property type="project" value="InterPro"/>
</dbReference>
<organism evidence="4 5">
    <name type="scientific">Phytophthora fragariaefolia</name>
    <dbReference type="NCBI Taxonomy" id="1490495"/>
    <lineage>
        <taxon>Eukaryota</taxon>
        <taxon>Sar</taxon>
        <taxon>Stramenopiles</taxon>
        <taxon>Oomycota</taxon>
        <taxon>Peronosporomycetes</taxon>
        <taxon>Peronosporales</taxon>
        <taxon>Peronosporaceae</taxon>
        <taxon>Phytophthora</taxon>
    </lineage>
</organism>
<reference evidence="4" key="1">
    <citation type="submission" date="2023-04" db="EMBL/GenBank/DDBJ databases">
        <title>Phytophthora fragariaefolia NBRC 109709.</title>
        <authorList>
            <person name="Ichikawa N."/>
            <person name="Sato H."/>
            <person name="Tonouchi N."/>
        </authorList>
    </citation>
    <scope>NUCLEOTIDE SEQUENCE</scope>
    <source>
        <strain evidence="4">NBRC 109709</strain>
    </source>
</reference>
<dbReference type="Proteomes" id="UP001165121">
    <property type="component" value="Unassembled WGS sequence"/>
</dbReference>
<name>A0A9W6XXX7_9STRA</name>
<evidence type="ECO:0000256" key="1">
    <source>
        <dbReference type="ARBA" id="ARBA00022670"/>
    </source>
</evidence>
<feature type="region of interest" description="Disordered" evidence="2">
    <location>
        <begin position="29"/>
        <end position="55"/>
    </location>
</feature>
<evidence type="ECO:0000313" key="4">
    <source>
        <dbReference type="EMBL" id="GMF47630.1"/>
    </source>
</evidence>
<proteinExistence type="predicted"/>
<keyword evidence="1" id="KW-0378">Hydrolase</keyword>
<protein>
    <submittedName>
        <fullName evidence="4">Unnamed protein product</fullName>
    </submittedName>
</protein>
<dbReference type="GO" id="GO:0006508">
    <property type="term" value="P:proteolysis"/>
    <property type="evidence" value="ECO:0007669"/>
    <property type="project" value="UniProtKB-KW"/>
</dbReference>
<dbReference type="AlphaFoldDB" id="A0A9W6XXX7"/>
<dbReference type="Pfam" id="PF22936">
    <property type="entry name" value="Pol_BBD"/>
    <property type="match status" value="1"/>
</dbReference>
<dbReference type="PANTHER" id="PTHR42648:SF24">
    <property type="entry name" value="INTEGRASE CATALYTIC DOMAIN-CONTAINING PROTEIN"/>
    <property type="match status" value="1"/>
</dbReference>
<sequence>MKGKGKRKAKAVRKEIPTEDCLPKTVPCKAVQTTQPPSPTVELEQPACPTVSVTPPPGTFDPIDTDEPMEQFDVPVNAGSSMAMMLEDTVRSLYPFLLNLDDALTSDSWVLDSGCGFGLTSDASKLVEHRPDNGYMFTIAEGSKHMNTHVGTVKLYLHSPKGIKPFLFENIALVPLAKSNILSEFWLTKSGYQILESQSGDFKFVLYEGNLAFVAKAVNGAYYVQNKTIKERQILCNAAKAHPCVPLENNGGERLEKTLQEWHVKLGHLNKDIVIGMLSKRLVTEMPTLPASGLRKVPFFCTTCAELKKRRMSYRNKKGSRDTQPISTIHMDTNGPIKTMGVYGSIGTIKYFLSIIDDNTSWRWTYVLRNKQEVYEKVESLLLRLEREGKFTIRRIRSDGGTAES</sequence>
<dbReference type="PANTHER" id="PTHR42648">
    <property type="entry name" value="TRANSPOSASE, PUTATIVE-RELATED"/>
    <property type="match status" value="1"/>
</dbReference>
<evidence type="ECO:0000313" key="5">
    <source>
        <dbReference type="Proteomes" id="UP001165121"/>
    </source>
</evidence>
<gene>
    <name evidence="4" type="ORF">Pfra01_001807900</name>
</gene>
<keyword evidence="1" id="KW-0645">Protease</keyword>
<dbReference type="InterPro" id="IPR039537">
    <property type="entry name" value="Retrotran_Ty1/copia-like"/>
</dbReference>
<feature type="domain" description="Retrovirus-related Pol polyprotein from transposon TNT 1-94-like beta-barrel" evidence="3">
    <location>
        <begin position="109"/>
        <end position="192"/>
    </location>
</feature>
<dbReference type="OrthoDB" id="126193at2759"/>
<dbReference type="GO" id="GO:0008233">
    <property type="term" value="F:peptidase activity"/>
    <property type="evidence" value="ECO:0007669"/>
    <property type="project" value="UniProtKB-KW"/>
</dbReference>
<accession>A0A9W6XXX7</accession>